<evidence type="ECO:0000313" key="1">
    <source>
        <dbReference type="EMBL" id="OGK41220.1"/>
    </source>
</evidence>
<dbReference type="STRING" id="1802055.A3A74_04215"/>
<evidence type="ECO:0000313" key="2">
    <source>
        <dbReference type="Proteomes" id="UP000179270"/>
    </source>
</evidence>
<name>A0A1F7ICZ2_9BACT</name>
<dbReference type="EMBL" id="MGAF01000021">
    <property type="protein sequence ID" value="OGK41220.1"/>
    <property type="molecule type" value="Genomic_DNA"/>
</dbReference>
<dbReference type="AlphaFoldDB" id="A0A1F7ICZ2"/>
<organism evidence="1 2">
    <name type="scientific">Candidatus Roizmanbacteria bacterium RIFCSPLOWO2_01_FULL_35_13</name>
    <dbReference type="NCBI Taxonomy" id="1802055"/>
    <lineage>
        <taxon>Bacteria</taxon>
        <taxon>Candidatus Roizmaniibacteriota</taxon>
    </lineage>
</organism>
<accession>A0A1F7ICZ2</accession>
<sequence length="140" mass="16446">MKILKTSDMKVKFGVKNEPKDEELIKLLKQAYQGGINCYEAVILSEGITPYSINYRPHTPKELLYRFEEYFLDGNFPYLVVYQKGGKFIMSDDYHAFYFYKKKGFRDMACLIVGKAESPYIIRKSKPFKLPFPPQVEIFN</sequence>
<reference evidence="1 2" key="1">
    <citation type="journal article" date="2016" name="Nat. Commun.">
        <title>Thousands of microbial genomes shed light on interconnected biogeochemical processes in an aquifer system.</title>
        <authorList>
            <person name="Anantharaman K."/>
            <person name="Brown C.T."/>
            <person name="Hug L.A."/>
            <person name="Sharon I."/>
            <person name="Castelle C.J."/>
            <person name="Probst A.J."/>
            <person name="Thomas B.C."/>
            <person name="Singh A."/>
            <person name="Wilkins M.J."/>
            <person name="Karaoz U."/>
            <person name="Brodie E.L."/>
            <person name="Williams K.H."/>
            <person name="Hubbard S.S."/>
            <person name="Banfield J.F."/>
        </authorList>
    </citation>
    <scope>NUCLEOTIDE SEQUENCE [LARGE SCALE GENOMIC DNA]</scope>
</reference>
<comment type="caution">
    <text evidence="1">The sequence shown here is derived from an EMBL/GenBank/DDBJ whole genome shotgun (WGS) entry which is preliminary data.</text>
</comment>
<gene>
    <name evidence="1" type="ORF">A3A74_04215</name>
</gene>
<proteinExistence type="predicted"/>
<dbReference type="Proteomes" id="UP000179270">
    <property type="component" value="Unassembled WGS sequence"/>
</dbReference>
<protein>
    <submittedName>
        <fullName evidence="1">Uncharacterized protein</fullName>
    </submittedName>
</protein>